<accession>A0A5J4WZZ3</accession>
<reference evidence="1 2" key="1">
    <citation type="submission" date="2019-03" db="EMBL/GenBank/DDBJ databases">
        <title>Single cell metagenomics reveals metabolic interactions within the superorganism composed of flagellate Streblomastix strix and complex community of Bacteroidetes bacteria on its surface.</title>
        <authorList>
            <person name="Treitli S.C."/>
            <person name="Kolisko M."/>
            <person name="Husnik F."/>
            <person name="Keeling P."/>
            <person name="Hampl V."/>
        </authorList>
    </citation>
    <scope>NUCLEOTIDE SEQUENCE [LARGE SCALE GENOMIC DNA]</scope>
    <source>
        <strain evidence="1">ST1C</strain>
    </source>
</reference>
<comment type="caution">
    <text evidence="1">The sequence shown here is derived from an EMBL/GenBank/DDBJ whole genome shotgun (WGS) entry which is preliminary data.</text>
</comment>
<dbReference type="AlphaFoldDB" id="A0A5J4WZZ3"/>
<dbReference type="Proteomes" id="UP000324800">
    <property type="component" value="Unassembled WGS sequence"/>
</dbReference>
<evidence type="ECO:0000313" key="2">
    <source>
        <dbReference type="Proteomes" id="UP000324800"/>
    </source>
</evidence>
<dbReference type="EMBL" id="SNRW01000686">
    <property type="protein sequence ID" value="KAA6399769.1"/>
    <property type="molecule type" value="Genomic_DNA"/>
</dbReference>
<organism evidence="1 2">
    <name type="scientific">Streblomastix strix</name>
    <dbReference type="NCBI Taxonomy" id="222440"/>
    <lineage>
        <taxon>Eukaryota</taxon>
        <taxon>Metamonada</taxon>
        <taxon>Preaxostyla</taxon>
        <taxon>Oxymonadida</taxon>
        <taxon>Streblomastigidae</taxon>
        <taxon>Streblomastix</taxon>
    </lineage>
</organism>
<sequence>MKPERRKCKKGFYSQDDYGNIGQYIIEEFEQEENVLAKARISQEPASSSVAAISTSIQAPAKSIIETKGPVELEQKLGTTQTREILYAQIDIDVTRLVTVYLKVDKISFNPNKNEDREVFESNLTKFKLIKTQIWKLCEAIVQTHDESDESWLHKVQEIRSLQGIILSTLNSYLSSNQKGDNLLHLYLLST</sequence>
<gene>
    <name evidence="1" type="ORF">EZS28_004702</name>
</gene>
<proteinExistence type="predicted"/>
<name>A0A5J4WZZ3_9EUKA</name>
<evidence type="ECO:0000313" key="1">
    <source>
        <dbReference type="EMBL" id="KAA6399769.1"/>
    </source>
</evidence>
<protein>
    <submittedName>
        <fullName evidence="1">Uncharacterized protein</fullName>
    </submittedName>
</protein>